<dbReference type="KEGG" id="lgi:LOTGIDRAFT_231733"/>
<organism evidence="2 3">
    <name type="scientific">Lottia gigantea</name>
    <name type="common">Giant owl limpet</name>
    <dbReference type="NCBI Taxonomy" id="225164"/>
    <lineage>
        <taxon>Eukaryota</taxon>
        <taxon>Metazoa</taxon>
        <taxon>Spiralia</taxon>
        <taxon>Lophotrochozoa</taxon>
        <taxon>Mollusca</taxon>
        <taxon>Gastropoda</taxon>
        <taxon>Patellogastropoda</taxon>
        <taxon>Lottioidea</taxon>
        <taxon>Lottiidae</taxon>
        <taxon>Lottia</taxon>
    </lineage>
</organism>
<protein>
    <submittedName>
        <fullName evidence="2">Uncharacterized protein</fullName>
    </submittedName>
</protein>
<gene>
    <name evidence="2" type="ORF">LOTGIDRAFT_231733</name>
</gene>
<reference evidence="2 3" key="1">
    <citation type="journal article" date="2013" name="Nature">
        <title>Insights into bilaterian evolution from three spiralian genomes.</title>
        <authorList>
            <person name="Simakov O."/>
            <person name="Marletaz F."/>
            <person name="Cho S.J."/>
            <person name="Edsinger-Gonzales E."/>
            <person name="Havlak P."/>
            <person name="Hellsten U."/>
            <person name="Kuo D.H."/>
            <person name="Larsson T."/>
            <person name="Lv J."/>
            <person name="Arendt D."/>
            <person name="Savage R."/>
            <person name="Osoegawa K."/>
            <person name="de Jong P."/>
            <person name="Grimwood J."/>
            <person name="Chapman J.A."/>
            <person name="Shapiro H."/>
            <person name="Aerts A."/>
            <person name="Otillar R.P."/>
            <person name="Terry A.Y."/>
            <person name="Boore J.L."/>
            <person name="Grigoriev I.V."/>
            <person name="Lindberg D.R."/>
            <person name="Seaver E.C."/>
            <person name="Weisblat D.A."/>
            <person name="Putnam N.H."/>
            <person name="Rokhsar D.S."/>
        </authorList>
    </citation>
    <scope>NUCLEOTIDE SEQUENCE [LARGE SCALE GENOMIC DNA]</scope>
</reference>
<evidence type="ECO:0000313" key="2">
    <source>
        <dbReference type="EMBL" id="ESO96948.1"/>
    </source>
</evidence>
<dbReference type="RefSeq" id="XP_009052439.1">
    <property type="nucleotide sequence ID" value="XM_009054191.1"/>
</dbReference>
<dbReference type="EMBL" id="KB201362">
    <property type="protein sequence ID" value="ESO96948.1"/>
    <property type="molecule type" value="Genomic_DNA"/>
</dbReference>
<name>V3ZZI1_LOTGI</name>
<evidence type="ECO:0000256" key="1">
    <source>
        <dbReference type="SAM" id="MobiDB-lite"/>
    </source>
</evidence>
<dbReference type="Proteomes" id="UP000030746">
    <property type="component" value="Unassembled WGS sequence"/>
</dbReference>
<evidence type="ECO:0000313" key="3">
    <source>
        <dbReference type="Proteomes" id="UP000030746"/>
    </source>
</evidence>
<dbReference type="GeneID" id="20248690"/>
<keyword evidence="3" id="KW-1185">Reference proteome</keyword>
<feature type="compositionally biased region" description="Basic and acidic residues" evidence="1">
    <location>
        <begin position="19"/>
        <end position="32"/>
    </location>
</feature>
<accession>V3ZZI1</accession>
<sequence>MQMGVLPENSSHFSVGQMDKNDNSSVARRESQMKSVNTKDVVDSVSARSSSQAANPSWLVSSGFSNFLKKKTNLDHKEMNAMAPSF</sequence>
<proteinExistence type="predicted"/>
<dbReference type="HOGENOM" id="CLU_2500464_0_0_1"/>
<dbReference type="AlphaFoldDB" id="V3ZZI1"/>
<feature type="region of interest" description="Disordered" evidence="1">
    <location>
        <begin position="1"/>
        <end position="52"/>
    </location>
</feature>
<dbReference type="CTD" id="20248690"/>
<feature type="compositionally biased region" description="Low complexity" evidence="1">
    <location>
        <begin position="43"/>
        <end position="52"/>
    </location>
</feature>